<name>T1ABS5_9ZZZZ</name>
<feature type="non-terminal residue" evidence="6">
    <location>
        <position position="182"/>
    </location>
</feature>
<dbReference type="GO" id="GO:0050661">
    <property type="term" value="F:NADP binding"/>
    <property type="evidence" value="ECO:0007669"/>
    <property type="project" value="InterPro"/>
</dbReference>
<dbReference type="SUPFAM" id="SSF55347">
    <property type="entry name" value="Glyceraldehyde-3-phosphate dehydrogenase-like, C-terminal domain"/>
    <property type="match status" value="1"/>
</dbReference>
<dbReference type="Gene3D" id="3.30.360.10">
    <property type="entry name" value="Dihydrodipicolinate Reductase, domain 2"/>
    <property type="match status" value="1"/>
</dbReference>
<dbReference type="PANTHER" id="PTHR23429">
    <property type="entry name" value="GLUCOSE-6-PHOSPHATE 1-DEHYDROGENASE G6PD"/>
    <property type="match status" value="1"/>
</dbReference>
<sequence length="182" mass="20315">MQIDVPETLTVEGRAGFYEATGAFRDMVVTHLFQLLGFLAMEPPARLSAHELHNKKIEVYRAIKPIDVARVVYGQYQGYQDELGVAPDSNTETFAALEAEIVNDRWTGVRWFLRTGKAMAETRTMVTVGFKESPLNMFEIDPALKSKIRPNELIFDLSDPGSVTMQVLVKEPGPTARLEVAA</sequence>
<dbReference type="EMBL" id="AUZZ01002989">
    <property type="protein sequence ID" value="EQD58236.1"/>
    <property type="molecule type" value="Genomic_DNA"/>
</dbReference>
<comment type="pathway">
    <text evidence="1">Carbohydrate degradation.</text>
</comment>
<evidence type="ECO:0000313" key="6">
    <source>
        <dbReference type="EMBL" id="EQD58236.1"/>
    </source>
</evidence>
<feature type="domain" description="Glucose-6-phosphate dehydrogenase C-terminal" evidence="5">
    <location>
        <begin position="2"/>
        <end position="179"/>
    </location>
</feature>
<reference evidence="6" key="2">
    <citation type="journal article" date="2014" name="ISME J.">
        <title>Microbial stratification in low pH oxic and suboxic macroscopic growths along an acid mine drainage.</title>
        <authorList>
            <person name="Mendez-Garcia C."/>
            <person name="Mesa V."/>
            <person name="Sprenger R.R."/>
            <person name="Richter M."/>
            <person name="Diez M.S."/>
            <person name="Solano J."/>
            <person name="Bargiela R."/>
            <person name="Golyshina O.V."/>
            <person name="Manteca A."/>
            <person name="Ramos J.L."/>
            <person name="Gallego J.R."/>
            <person name="Llorente I."/>
            <person name="Martins Dos Santos V.A."/>
            <person name="Jensen O.N."/>
            <person name="Pelaez A.I."/>
            <person name="Sanchez J."/>
            <person name="Ferrer M."/>
        </authorList>
    </citation>
    <scope>NUCLEOTIDE SEQUENCE</scope>
</reference>
<dbReference type="GO" id="GO:0004345">
    <property type="term" value="F:glucose-6-phosphate dehydrogenase activity"/>
    <property type="evidence" value="ECO:0007669"/>
    <property type="project" value="InterPro"/>
</dbReference>
<dbReference type="PRINTS" id="PR00079">
    <property type="entry name" value="G6PDHDRGNASE"/>
</dbReference>
<proteinExistence type="predicted"/>
<comment type="caution">
    <text evidence="6">The sequence shown here is derived from an EMBL/GenBank/DDBJ whole genome shotgun (WGS) entry which is preliminary data.</text>
</comment>
<keyword evidence="4" id="KW-0119">Carbohydrate metabolism</keyword>
<dbReference type="GO" id="GO:0009051">
    <property type="term" value="P:pentose-phosphate shunt, oxidative branch"/>
    <property type="evidence" value="ECO:0007669"/>
    <property type="project" value="TreeGrafter"/>
</dbReference>
<reference evidence="6" key="1">
    <citation type="submission" date="2013-08" db="EMBL/GenBank/DDBJ databases">
        <authorList>
            <person name="Mendez C."/>
            <person name="Richter M."/>
            <person name="Ferrer M."/>
            <person name="Sanchez J."/>
        </authorList>
    </citation>
    <scope>NUCLEOTIDE SEQUENCE</scope>
</reference>
<gene>
    <name evidence="6" type="ORF">B2A_04449</name>
</gene>
<evidence type="ECO:0000256" key="1">
    <source>
        <dbReference type="ARBA" id="ARBA00004921"/>
    </source>
</evidence>
<dbReference type="GO" id="GO:0006006">
    <property type="term" value="P:glucose metabolic process"/>
    <property type="evidence" value="ECO:0007669"/>
    <property type="project" value="InterPro"/>
</dbReference>
<dbReference type="PANTHER" id="PTHR23429:SF0">
    <property type="entry name" value="GLUCOSE-6-PHOSPHATE 1-DEHYDROGENASE"/>
    <property type="match status" value="1"/>
</dbReference>
<dbReference type="Pfam" id="PF02781">
    <property type="entry name" value="G6PD_C"/>
    <property type="match status" value="1"/>
</dbReference>
<dbReference type="GO" id="GO:0005829">
    <property type="term" value="C:cytosol"/>
    <property type="evidence" value="ECO:0007669"/>
    <property type="project" value="TreeGrafter"/>
</dbReference>
<dbReference type="InterPro" id="IPR001282">
    <property type="entry name" value="G6P_DH"/>
</dbReference>
<dbReference type="AlphaFoldDB" id="T1ABS5"/>
<keyword evidence="2" id="KW-0521">NADP</keyword>
<organism evidence="6">
    <name type="scientific">mine drainage metagenome</name>
    <dbReference type="NCBI Taxonomy" id="410659"/>
    <lineage>
        <taxon>unclassified sequences</taxon>
        <taxon>metagenomes</taxon>
        <taxon>ecological metagenomes</taxon>
    </lineage>
</organism>
<keyword evidence="3" id="KW-0560">Oxidoreductase</keyword>
<evidence type="ECO:0000256" key="2">
    <source>
        <dbReference type="ARBA" id="ARBA00022857"/>
    </source>
</evidence>
<dbReference type="InterPro" id="IPR022675">
    <property type="entry name" value="G6P_DH_C"/>
</dbReference>
<evidence type="ECO:0000256" key="4">
    <source>
        <dbReference type="ARBA" id="ARBA00023277"/>
    </source>
</evidence>
<evidence type="ECO:0000259" key="5">
    <source>
        <dbReference type="Pfam" id="PF02781"/>
    </source>
</evidence>
<evidence type="ECO:0000256" key="3">
    <source>
        <dbReference type="ARBA" id="ARBA00023002"/>
    </source>
</evidence>
<protein>
    <submittedName>
        <fullName evidence="6">Glucose-6-phosphate 1-dehydrogenase</fullName>
    </submittedName>
</protein>
<accession>T1ABS5</accession>